<dbReference type="PATRIC" id="fig|263475.3.peg.3197"/>
<dbReference type="Gene3D" id="3.75.10.10">
    <property type="entry name" value="L-arginine/glycine Amidinotransferase, Chain A"/>
    <property type="match status" value="1"/>
</dbReference>
<dbReference type="RefSeq" id="WP_053416931.1">
    <property type="nucleotide sequence ID" value="NZ_LILB01000005.1"/>
</dbReference>
<dbReference type="PANTHER" id="PTHR47271">
    <property type="entry name" value="ARGININE DEIMINASE"/>
    <property type="match status" value="1"/>
</dbReference>
<reference evidence="2" key="1">
    <citation type="submission" date="2015-08" db="EMBL/GenBank/DDBJ databases">
        <title>Fjat-10028 dsm 16317.</title>
        <authorList>
            <person name="Liu B."/>
            <person name="Wang J."/>
            <person name="Zhu Y."/>
            <person name="Liu G."/>
            <person name="Chen Q."/>
            <person name="Chen Z."/>
            <person name="Lan J."/>
            <person name="Che J."/>
            <person name="Ge C."/>
            <person name="Shi H."/>
            <person name="Pan Z."/>
            <person name="Liu X."/>
        </authorList>
    </citation>
    <scope>NUCLEOTIDE SEQUENCE [LARGE SCALE GENOMIC DNA]</scope>
    <source>
        <strain evidence="2">DSM 16317</strain>
    </source>
</reference>
<protein>
    <submittedName>
        <fullName evidence="1">Amidinotransferase</fullName>
    </submittedName>
</protein>
<name>A0A0M0LCM7_9BACL</name>
<comment type="caution">
    <text evidence="1">The sequence shown here is derived from an EMBL/GenBank/DDBJ whole genome shotgun (WGS) entry which is preliminary data.</text>
</comment>
<proteinExistence type="predicted"/>
<evidence type="ECO:0000313" key="2">
    <source>
        <dbReference type="Proteomes" id="UP000036867"/>
    </source>
</evidence>
<dbReference type="STRING" id="263475.AMD00_09955"/>
<dbReference type="EMBL" id="LILB01000005">
    <property type="protein sequence ID" value="KOO48746.1"/>
    <property type="molecule type" value="Genomic_DNA"/>
</dbReference>
<keyword evidence="1" id="KW-0808">Transferase</keyword>
<evidence type="ECO:0000313" key="1">
    <source>
        <dbReference type="EMBL" id="KOO48746.1"/>
    </source>
</evidence>
<dbReference type="GeneID" id="301136425"/>
<accession>A0A0M0LCM7</accession>
<sequence>MFCDSMYAPLKRVIVKSPEAAFINQQHLQENWEKYFYLSEPNLKEAINEYESFLDILKKHVETIDFLPQNESVGLDSLYAHDPVKFTPHGAIILRSGKELRQPEADVFKEFLTEKDIPIIGSLKGEAISDGGDIVWLNERTVAIGRGYRTNDEAIRQLTEIFKPFVDEVMIVPLPHDLGEEACLHLMSFISIVDKDLAVVHSRLMPVFLRQWLLEKGFTLLEVPNDEYDTLGCNVLAIAPRVCVLPEGNPITEHLLKEAGATVYTYKGDEITVKGTGGPTCLTCPVERY</sequence>
<dbReference type="Proteomes" id="UP000036867">
    <property type="component" value="Unassembled WGS sequence"/>
</dbReference>
<dbReference type="GO" id="GO:0019546">
    <property type="term" value="P:L-arginine deiminase pathway"/>
    <property type="evidence" value="ECO:0007669"/>
    <property type="project" value="TreeGrafter"/>
</dbReference>
<dbReference type="AlphaFoldDB" id="A0A0M0LCM7"/>
<dbReference type="SUPFAM" id="SSF55909">
    <property type="entry name" value="Pentein"/>
    <property type="match status" value="1"/>
</dbReference>
<dbReference type="GO" id="GO:0016990">
    <property type="term" value="F:arginine deiminase activity"/>
    <property type="evidence" value="ECO:0007669"/>
    <property type="project" value="TreeGrafter"/>
</dbReference>
<gene>
    <name evidence="1" type="ORF">AMD00_09955</name>
</gene>
<dbReference type="GO" id="GO:0016740">
    <property type="term" value="F:transferase activity"/>
    <property type="evidence" value="ECO:0007669"/>
    <property type="project" value="UniProtKB-KW"/>
</dbReference>
<keyword evidence="2" id="KW-1185">Reference proteome</keyword>
<dbReference type="Pfam" id="PF02274">
    <property type="entry name" value="ADI"/>
    <property type="match status" value="2"/>
</dbReference>
<organism evidence="1 2">
    <name type="scientific">Viridibacillus arvi</name>
    <dbReference type="NCBI Taxonomy" id="263475"/>
    <lineage>
        <taxon>Bacteria</taxon>
        <taxon>Bacillati</taxon>
        <taxon>Bacillota</taxon>
        <taxon>Bacilli</taxon>
        <taxon>Bacillales</taxon>
        <taxon>Caryophanaceae</taxon>
        <taxon>Viridibacillus</taxon>
    </lineage>
</organism>
<dbReference type="PANTHER" id="PTHR47271:SF2">
    <property type="entry name" value="ARGININE DEIMINASE"/>
    <property type="match status" value="1"/>
</dbReference>